<reference evidence="2 3" key="1">
    <citation type="submission" date="2018-03" db="EMBL/GenBank/DDBJ databases">
        <title>Draft genome sequence of Rohu Carp (Labeo rohita).</title>
        <authorList>
            <person name="Das P."/>
            <person name="Kushwaha B."/>
            <person name="Joshi C.G."/>
            <person name="Kumar D."/>
            <person name="Nagpure N.S."/>
            <person name="Sahoo L."/>
            <person name="Das S.P."/>
            <person name="Bit A."/>
            <person name="Patnaik S."/>
            <person name="Meher P.K."/>
            <person name="Jayasankar P."/>
            <person name="Koringa P.G."/>
            <person name="Patel N.V."/>
            <person name="Hinsu A.T."/>
            <person name="Kumar R."/>
            <person name="Pandey M."/>
            <person name="Agarwal S."/>
            <person name="Srivastava S."/>
            <person name="Singh M."/>
            <person name="Iquebal M.A."/>
            <person name="Jaiswal S."/>
            <person name="Angadi U.B."/>
            <person name="Kumar N."/>
            <person name="Raza M."/>
            <person name="Shah T.M."/>
            <person name="Rai A."/>
            <person name="Jena J.K."/>
        </authorList>
    </citation>
    <scope>NUCLEOTIDE SEQUENCE [LARGE SCALE GENOMIC DNA]</scope>
    <source>
        <strain evidence="2">DASCIFA01</strain>
        <tissue evidence="2">Testis</tissue>
    </source>
</reference>
<feature type="region of interest" description="Disordered" evidence="1">
    <location>
        <begin position="70"/>
        <end position="108"/>
    </location>
</feature>
<protein>
    <submittedName>
        <fullName evidence="2">Uncharacterized protein</fullName>
    </submittedName>
</protein>
<evidence type="ECO:0000256" key="1">
    <source>
        <dbReference type="SAM" id="MobiDB-lite"/>
    </source>
</evidence>
<evidence type="ECO:0000313" key="3">
    <source>
        <dbReference type="Proteomes" id="UP000290572"/>
    </source>
</evidence>
<comment type="caution">
    <text evidence="2">The sequence shown here is derived from an EMBL/GenBank/DDBJ whole genome shotgun (WGS) entry which is preliminary data.</text>
</comment>
<evidence type="ECO:0000313" key="2">
    <source>
        <dbReference type="EMBL" id="RXN24150.1"/>
    </source>
</evidence>
<feature type="compositionally biased region" description="Polar residues" evidence="1">
    <location>
        <begin position="85"/>
        <end position="94"/>
    </location>
</feature>
<accession>A0A498MU25</accession>
<dbReference type="AlphaFoldDB" id="A0A498MU25"/>
<dbReference type="EMBL" id="QBIY01012549">
    <property type="protein sequence ID" value="RXN24150.1"/>
    <property type="molecule type" value="Genomic_DNA"/>
</dbReference>
<feature type="region of interest" description="Disordered" evidence="1">
    <location>
        <begin position="1"/>
        <end position="31"/>
    </location>
</feature>
<organism evidence="2 3">
    <name type="scientific">Labeo rohita</name>
    <name type="common">Indian major carp</name>
    <name type="synonym">Cyprinus rohita</name>
    <dbReference type="NCBI Taxonomy" id="84645"/>
    <lineage>
        <taxon>Eukaryota</taxon>
        <taxon>Metazoa</taxon>
        <taxon>Chordata</taxon>
        <taxon>Craniata</taxon>
        <taxon>Vertebrata</taxon>
        <taxon>Euteleostomi</taxon>
        <taxon>Actinopterygii</taxon>
        <taxon>Neopterygii</taxon>
        <taxon>Teleostei</taxon>
        <taxon>Ostariophysi</taxon>
        <taxon>Cypriniformes</taxon>
        <taxon>Cyprinidae</taxon>
        <taxon>Labeoninae</taxon>
        <taxon>Labeonini</taxon>
        <taxon>Labeo</taxon>
    </lineage>
</organism>
<gene>
    <name evidence="2" type="ORF">ROHU_006281</name>
</gene>
<keyword evidence="3" id="KW-1185">Reference proteome</keyword>
<proteinExistence type="predicted"/>
<sequence>MAIAGNQDPCFSSQTQLREETAKQPQEPTTWGDIMNVQTPDLPPFFCDALAGVTAEDDDDEEEFAPHLLEDDEEKDAVLPPNTFCPPSSQSRELPSSPAVDLDLLELC</sequence>
<dbReference type="Proteomes" id="UP000290572">
    <property type="component" value="Unassembled WGS sequence"/>
</dbReference>
<name>A0A498MU25_LABRO</name>